<dbReference type="NCBIfam" id="TIGR02937">
    <property type="entry name" value="sigma70-ECF"/>
    <property type="match status" value="1"/>
</dbReference>
<organism evidence="4 5">
    <name type="scientific">Paenibacillus ehimensis</name>
    <dbReference type="NCBI Taxonomy" id="79264"/>
    <lineage>
        <taxon>Bacteria</taxon>
        <taxon>Bacillati</taxon>
        <taxon>Bacillota</taxon>
        <taxon>Bacilli</taxon>
        <taxon>Bacillales</taxon>
        <taxon>Paenibacillaceae</taxon>
        <taxon>Paenibacillus</taxon>
    </lineage>
</organism>
<dbReference type="InterPro" id="IPR014303">
    <property type="entry name" value="RNA_pol_sigma-70_ECF"/>
</dbReference>
<dbReference type="Pfam" id="PF08281">
    <property type="entry name" value="Sigma70_r4_2"/>
    <property type="match status" value="1"/>
</dbReference>
<comment type="caution">
    <text evidence="4">The sequence shown here is derived from an EMBL/GenBank/DDBJ whole genome shotgun (WGS) entry which is preliminary data.</text>
</comment>
<feature type="domain" description="RNA polymerase sigma factor 70 region 4 type 2" evidence="3">
    <location>
        <begin position="112"/>
        <end position="162"/>
    </location>
</feature>
<proteinExistence type="predicted"/>
<evidence type="ECO:0000259" key="2">
    <source>
        <dbReference type="Pfam" id="PF04542"/>
    </source>
</evidence>
<dbReference type="InterPro" id="IPR013325">
    <property type="entry name" value="RNA_pol_sigma_r2"/>
</dbReference>
<sequence>MEPAESAGELYVSYKPLLFSLAYRMLGSVMDAEDIVQEAFLYVNETKLDHVQNMKSYLCKLVTNRCIDRLRSASRQREVYVGPWLPEPLVAERDSESEPSLRYLQKESISTAYLLLLQQLSWTERAVFLLREVLQYEYDEIAEIVGKSSTNCRQIFHRAKRAVSGLPDPGDERQPVMPAGRREAHLSTEQTGDLIERFVQALTAGNLAQLMDVLSADAVLYSDGGGKVTAAVRPIQTAERIARFLEGIMHKLAGSLSIRFADVNGQTGLVSYTDGRISSVISFQTRHNRITGIYLVLNPDKLKHVL</sequence>
<reference evidence="4" key="1">
    <citation type="submission" date="2023-07" db="EMBL/GenBank/DDBJ databases">
        <authorList>
            <person name="Aktuganov G."/>
            <person name="Boyko T."/>
            <person name="Delegan Y."/>
            <person name="Galimzianova N."/>
            <person name="Gilvanova E."/>
            <person name="Korobov V."/>
            <person name="Kuzmina L."/>
            <person name="Melentiev A."/>
            <person name="Milman P."/>
            <person name="Ryabova A."/>
            <person name="Stupak E."/>
            <person name="Yasakov T."/>
            <person name="Zharikova N."/>
            <person name="Zhurenko E."/>
        </authorList>
    </citation>
    <scope>NUCLEOTIDE SEQUENCE</scope>
    <source>
        <strain evidence="4">IB-739</strain>
    </source>
</reference>
<dbReference type="InterPro" id="IPR014284">
    <property type="entry name" value="RNA_pol_sigma-70_dom"/>
</dbReference>
<dbReference type="Gene3D" id="1.10.10.10">
    <property type="entry name" value="Winged helix-like DNA-binding domain superfamily/Winged helix DNA-binding domain"/>
    <property type="match status" value="1"/>
</dbReference>
<evidence type="ECO:0000313" key="4">
    <source>
        <dbReference type="EMBL" id="MDO3676679.1"/>
    </source>
</evidence>
<name>A0ABT8V5H4_9BACL</name>
<dbReference type="NCBIfam" id="NF007214">
    <property type="entry name" value="PRK09636.1"/>
    <property type="match status" value="1"/>
</dbReference>
<dbReference type="SUPFAM" id="SSF88946">
    <property type="entry name" value="Sigma2 domain of RNA polymerase sigma factors"/>
    <property type="match status" value="1"/>
</dbReference>
<dbReference type="Gene3D" id="3.10.450.50">
    <property type="match status" value="1"/>
</dbReference>
<dbReference type="Gene3D" id="1.10.1740.10">
    <property type="match status" value="1"/>
</dbReference>
<gene>
    <name evidence="4" type="ORF">Q3C12_06660</name>
</gene>
<dbReference type="PANTHER" id="PTHR30173:SF36">
    <property type="entry name" value="ECF RNA POLYMERASE SIGMA FACTOR SIGJ"/>
    <property type="match status" value="1"/>
</dbReference>
<dbReference type="SUPFAM" id="SSF88659">
    <property type="entry name" value="Sigma3 and sigma4 domains of RNA polymerase sigma factors"/>
    <property type="match status" value="1"/>
</dbReference>
<dbReference type="InterPro" id="IPR032710">
    <property type="entry name" value="NTF2-like_dom_sf"/>
</dbReference>
<dbReference type="Proteomes" id="UP001168883">
    <property type="component" value="Unassembled WGS sequence"/>
</dbReference>
<feature type="domain" description="RNA polymerase sigma-70 region 2" evidence="2">
    <location>
        <begin position="10"/>
        <end position="75"/>
    </location>
</feature>
<dbReference type="NCBIfam" id="TIGR02957">
    <property type="entry name" value="SigX4"/>
    <property type="match status" value="1"/>
</dbReference>
<evidence type="ECO:0000256" key="1">
    <source>
        <dbReference type="ARBA" id="ARBA00011344"/>
    </source>
</evidence>
<dbReference type="InterPro" id="IPR013249">
    <property type="entry name" value="RNA_pol_sigma70_r4_t2"/>
</dbReference>
<dbReference type="SUPFAM" id="SSF54427">
    <property type="entry name" value="NTF2-like"/>
    <property type="match status" value="1"/>
</dbReference>
<dbReference type="InterPro" id="IPR007627">
    <property type="entry name" value="RNA_pol_sigma70_r2"/>
</dbReference>
<dbReference type="PANTHER" id="PTHR30173">
    <property type="entry name" value="SIGMA 19 FACTOR"/>
    <property type="match status" value="1"/>
</dbReference>
<dbReference type="EMBL" id="JAUMKJ010000006">
    <property type="protein sequence ID" value="MDO3676679.1"/>
    <property type="molecule type" value="Genomic_DNA"/>
</dbReference>
<dbReference type="InterPro" id="IPR036388">
    <property type="entry name" value="WH-like_DNA-bd_sf"/>
</dbReference>
<dbReference type="InterPro" id="IPR052704">
    <property type="entry name" value="ECF_Sigma-70_Domain"/>
</dbReference>
<evidence type="ECO:0000259" key="3">
    <source>
        <dbReference type="Pfam" id="PF08281"/>
    </source>
</evidence>
<dbReference type="Pfam" id="PF04542">
    <property type="entry name" value="Sigma70_r2"/>
    <property type="match status" value="1"/>
</dbReference>
<protein>
    <submittedName>
        <fullName evidence="4">RNA polymerase sigma-70 factor</fullName>
    </submittedName>
</protein>
<keyword evidence="5" id="KW-1185">Reference proteome</keyword>
<dbReference type="RefSeq" id="WP_025844683.1">
    <property type="nucleotide sequence ID" value="NZ_JARLKN010000044.1"/>
</dbReference>
<dbReference type="InterPro" id="IPR013324">
    <property type="entry name" value="RNA_pol_sigma_r3/r4-like"/>
</dbReference>
<comment type="subunit">
    <text evidence="1">Interacts transiently with the RNA polymerase catalytic core formed by RpoA, RpoB, RpoC and RpoZ (2 alpha, 1 beta, 1 beta' and 1 omega subunit) to form the RNA polymerase holoenzyme that can initiate transcription.</text>
</comment>
<evidence type="ECO:0000313" key="5">
    <source>
        <dbReference type="Proteomes" id="UP001168883"/>
    </source>
</evidence>
<accession>A0ABT8V5H4</accession>